<feature type="chain" id="PRO_5042201760" description="Membrane dipeptidase" evidence="2">
    <location>
        <begin position="24"/>
        <end position="488"/>
    </location>
</feature>
<evidence type="ECO:0000313" key="3">
    <source>
        <dbReference type="EMBL" id="KAJ3227610.1"/>
    </source>
</evidence>
<feature type="region of interest" description="Disordered" evidence="1">
    <location>
        <begin position="461"/>
        <end position="488"/>
    </location>
</feature>
<keyword evidence="4" id="KW-1185">Reference proteome</keyword>
<accession>A0AAD5U7Q3</accession>
<sequence>MLLQVNFFVASTILLNQIYSAPATSPILPGFADLHVHQMAEFAFRRDADIKSNVGTIFGPLIDKEIGPDAGWHLDKRWGIPDNDCDRGKPKWYQSILGLCKVDKTLSGFPRYDTFTHQQVWEGYLKTAHDSGLTLMVMSAVNYKPLCKIMAVTGVDNDPSLECNGMASIKRQFDETKIFCSERDWCQVVFSPEEARTAISAGKMAILLSIELTHIFEDSHEAVGAQVDYWYDQGLRVVQIAHEEDNIFAGVVPTNPIFKFFQAVSAITQVNPAKWPEVGPDGLNKRGLSEKGVRLVNKLMEKGIIIDVAHLSFRSTEDIFQIGVEQNYYPFIQSHGHFGDNDYSEDRYLVDWMSLYFKKSGSVLGSMAWNIFNDYSYSFDIGVNVAFGSDFNGFAHQLGPNQNFQDKELREKGFAHIGLYPGLIKEIKHVTPDQGGNLLHRSTENVVQLWERCLNSKNRTVLGTEGFNPRNKNSASPRRLFNASQILE</sequence>
<dbReference type="SUPFAM" id="SSF51556">
    <property type="entry name" value="Metallo-dependent hydrolases"/>
    <property type="match status" value="1"/>
</dbReference>
<dbReference type="GO" id="GO:0070573">
    <property type="term" value="F:metallodipeptidase activity"/>
    <property type="evidence" value="ECO:0007669"/>
    <property type="project" value="InterPro"/>
</dbReference>
<dbReference type="Gene3D" id="3.20.20.140">
    <property type="entry name" value="Metal-dependent hydrolases"/>
    <property type="match status" value="1"/>
</dbReference>
<evidence type="ECO:0000313" key="4">
    <source>
        <dbReference type="Proteomes" id="UP001211065"/>
    </source>
</evidence>
<protein>
    <recommendedName>
        <fullName evidence="5">Membrane dipeptidase</fullName>
    </recommendedName>
</protein>
<dbReference type="InterPro" id="IPR032466">
    <property type="entry name" value="Metal_Hydrolase"/>
</dbReference>
<dbReference type="GO" id="GO:0006508">
    <property type="term" value="P:proteolysis"/>
    <property type="evidence" value="ECO:0007669"/>
    <property type="project" value="InterPro"/>
</dbReference>
<dbReference type="EMBL" id="JADGJW010000013">
    <property type="protein sequence ID" value="KAJ3227610.1"/>
    <property type="molecule type" value="Genomic_DNA"/>
</dbReference>
<evidence type="ECO:0008006" key="5">
    <source>
        <dbReference type="Google" id="ProtNLM"/>
    </source>
</evidence>
<gene>
    <name evidence="3" type="ORF">HK099_001117</name>
</gene>
<name>A0AAD5U7Q3_9FUNG</name>
<dbReference type="InterPro" id="IPR008257">
    <property type="entry name" value="Pept_M19"/>
</dbReference>
<proteinExistence type="predicted"/>
<reference evidence="3" key="1">
    <citation type="submission" date="2020-05" db="EMBL/GenBank/DDBJ databases">
        <title>Phylogenomic resolution of chytrid fungi.</title>
        <authorList>
            <person name="Stajich J.E."/>
            <person name="Amses K."/>
            <person name="Simmons R."/>
            <person name="Seto K."/>
            <person name="Myers J."/>
            <person name="Bonds A."/>
            <person name="Quandt C.A."/>
            <person name="Barry K."/>
            <person name="Liu P."/>
            <person name="Grigoriev I."/>
            <person name="Longcore J.E."/>
            <person name="James T.Y."/>
        </authorList>
    </citation>
    <scope>NUCLEOTIDE SEQUENCE</scope>
    <source>
        <strain evidence="3">JEL0476</strain>
    </source>
</reference>
<comment type="caution">
    <text evidence="3">The sequence shown here is derived from an EMBL/GenBank/DDBJ whole genome shotgun (WGS) entry which is preliminary data.</text>
</comment>
<dbReference type="Pfam" id="PF01244">
    <property type="entry name" value="Peptidase_M19"/>
    <property type="match status" value="1"/>
</dbReference>
<feature type="compositionally biased region" description="Polar residues" evidence="1">
    <location>
        <begin position="470"/>
        <end position="488"/>
    </location>
</feature>
<feature type="signal peptide" evidence="2">
    <location>
        <begin position="1"/>
        <end position="23"/>
    </location>
</feature>
<dbReference type="Proteomes" id="UP001211065">
    <property type="component" value="Unassembled WGS sequence"/>
</dbReference>
<organism evidence="3 4">
    <name type="scientific">Clydaea vesicula</name>
    <dbReference type="NCBI Taxonomy" id="447962"/>
    <lineage>
        <taxon>Eukaryota</taxon>
        <taxon>Fungi</taxon>
        <taxon>Fungi incertae sedis</taxon>
        <taxon>Chytridiomycota</taxon>
        <taxon>Chytridiomycota incertae sedis</taxon>
        <taxon>Chytridiomycetes</taxon>
        <taxon>Lobulomycetales</taxon>
        <taxon>Lobulomycetaceae</taxon>
        <taxon>Clydaea</taxon>
    </lineage>
</organism>
<dbReference type="AlphaFoldDB" id="A0AAD5U7Q3"/>
<evidence type="ECO:0000256" key="1">
    <source>
        <dbReference type="SAM" id="MobiDB-lite"/>
    </source>
</evidence>
<keyword evidence="2" id="KW-0732">Signal</keyword>
<evidence type="ECO:0000256" key="2">
    <source>
        <dbReference type="SAM" id="SignalP"/>
    </source>
</evidence>